<dbReference type="AlphaFoldDB" id="A0A2N7UPY6"/>
<evidence type="ECO:0000256" key="7">
    <source>
        <dbReference type="SAM" id="Phobius"/>
    </source>
</evidence>
<keyword evidence="2" id="KW-1003">Cell membrane</keyword>
<keyword evidence="10" id="KW-1185">Reference proteome</keyword>
<dbReference type="GO" id="GO:0005886">
    <property type="term" value="C:plasma membrane"/>
    <property type="evidence" value="ECO:0007669"/>
    <property type="project" value="UniProtKB-SubCell"/>
</dbReference>
<feature type="transmembrane region" description="Helical" evidence="7">
    <location>
        <begin position="227"/>
        <end position="255"/>
    </location>
</feature>
<dbReference type="Proteomes" id="UP000235547">
    <property type="component" value="Unassembled WGS sequence"/>
</dbReference>
<reference evidence="9 10" key="1">
    <citation type="submission" date="2018-01" db="EMBL/GenBank/DDBJ databases">
        <title>Halomonas endophytica sp. nov., isolated from storage liquid in the stems of Populus euphratica.</title>
        <authorList>
            <person name="Chen C."/>
        </authorList>
    </citation>
    <scope>NUCLEOTIDE SEQUENCE [LARGE SCALE GENOMIC DNA]</scope>
    <source>
        <strain evidence="9 10">BZ-SZ-XJ27</strain>
    </source>
</reference>
<evidence type="ECO:0000313" key="9">
    <source>
        <dbReference type="EMBL" id="PMR82497.1"/>
    </source>
</evidence>
<keyword evidence="6" id="KW-0175">Coiled coil</keyword>
<organism evidence="9 10">
    <name type="scientific">Halomonas urumqiensis</name>
    <dbReference type="NCBI Taxonomy" id="1684789"/>
    <lineage>
        <taxon>Bacteria</taxon>
        <taxon>Pseudomonadati</taxon>
        <taxon>Pseudomonadota</taxon>
        <taxon>Gammaproteobacteria</taxon>
        <taxon>Oceanospirillales</taxon>
        <taxon>Halomonadaceae</taxon>
        <taxon>Halomonas</taxon>
    </lineage>
</organism>
<comment type="subcellular location">
    <subcellularLocation>
        <location evidence="1">Cell membrane</location>
        <topology evidence="1">Multi-pass membrane protein</topology>
    </subcellularLocation>
</comment>
<keyword evidence="4 7" id="KW-1133">Transmembrane helix</keyword>
<dbReference type="RefSeq" id="WP_102586646.1">
    <property type="nucleotide sequence ID" value="NZ_BNAE01000001.1"/>
</dbReference>
<feature type="domain" description="Polysaccharide chain length determinant N-terminal" evidence="8">
    <location>
        <begin position="19"/>
        <end position="72"/>
    </location>
</feature>
<name>A0A2N7UPY6_9GAMM</name>
<gene>
    <name evidence="9" type="ORF">C1H70_01905</name>
</gene>
<dbReference type="PANTHER" id="PTHR32309">
    <property type="entry name" value="TYROSINE-PROTEIN KINASE"/>
    <property type="match status" value="1"/>
</dbReference>
<evidence type="ECO:0000256" key="1">
    <source>
        <dbReference type="ARBA" id="ARBA00004651"/>
    </source>
</evidence>
<dbReference type="PANTHER" id="PTHR32309:SF13">
    <property type="entry name" value="FERRIC ENTEROBACTIN TRANSPORT PROTEIN FEPE"/>
    <property type="match status" value="1"/>
</dbReference>
<dbReference type="InterPro" id="IPR050445">
    <property type="entry name" value="Bact_polysacc_biosynth/exp"/>
</dbReference>
<evidence type="ECO:0000256" key="6">
    <source>
        <dbReference type="SAM" id="Coils"/>
    </source>
</evidence>
<feature type="transmembrane region" description="Helical" evidence="7">
    <location>
        <begin position="36"/>
        <end position="54"/>
    </location>
</feature>
<dbReference type="Pfam" id="PF02706">
    <property type="entry name" value="Wzz"/>
    <property type="match status" value="1"/>
</dbReference>
<comment type="caution">
    <text evidence="9">The sequence shown here is derived from an EMBL/GenBank/DDBJ whole genome shotgun (WGS) entry which is preliminary data.</text>
</comment>
<protein>
    <submittedName>
        <fullName evidence="9">Lipopolysaccharide biosynthesis protein</fullName>
    </submittedName>
</protein>
<dbReference type="InterPro" id="IPR003856">
    <property type="entry name" value="LPS_length_determ_N"/>
</dbReference>
<evidence type="ECO:0000256" key="5">
    <source>
        <dbReference type="ARBA" id="ARBA00023136"/>
    </source>
</evidence>
<keyword evidence="5 7" id="KW-0472">Membrane</keyword>
<sequence>MTNSTPPITQNERRDHVDDEISLVDLAMILARRWKALLIIFVVIVAVSLAYALLMPRNYQYVSVYNVAEQNPTQALESPSSLVAKAHNIYLGPQTRQLLEQQNLAHLPFEVQGSNPSDTLLVTLTSDANPEHAGLVEELHMQVVESLQQAQQDLVERRRETLERQLESNRQALEAVRDSDSVSAGELIATYTSRVAELETDLSDLRNGKVGQIAVKSLEPVGTSPKLILALGIVLGGMLAVIGVFILEFASLVYANLRRERANRSSW</sequence>
<dbReference type="OrthoDB" id="5781423at2"/>
<dbReference type="GO" id="GO:0004713">
    <property type="term" value="F:protein tyrosine kinase activity"/>
    <property type="evidence" value="ECO:0007669"/>
    <property type="project" value="TreeGrafter"/>
</dbReference>
<proteinExistence type="predicted"/>
<keyword evidence="3 7" id="KW-0812">Transmembrane</keyword>
<dbReference type="EMBL" id="PNRG01000004">
    <property type="protein sequence ID" value="PMR82497.1"/>
    <property type="molecule type" value="Genomic_DNA"/>
</dbReference>
<evidence type="ECO:0000256" key="2">
    <source>
        <dbReference type="ARBA" id="ARBA00022475"/>
    </source>
</evidence>
<evidence type="ECO:0000313" key="10">
    <source>
        <dbReference type="Proteomes" id="UP000235547"/>
    </source>
</evidence>
<evidence type="ECO:0000256" key="4">
    <source>
        <dbReference type="ARBA" id="ARBA00022989"/>
    </source>
</evidence>
<evidence type="ECO:0000256" key="3">
    <source>
        <dbReference type="ARBA" id="ARBA00022692"/>
    </source>
</evidence>
<accession>A0A2N7UPY6</accession>
<evidence type="ECO:0000259" key="8">
    <source>
        <dbReference type="Pfam" id="PF02706"/>
    </source>
</evidence>
<feature type="coiled-coil region" evidence="6">
    <location>
        <begin position="144"/>
        <end position="208"/>
    </location>
</feature>